<dbReference type="AlphaFoldDB" id="A0A318KS40"/>
<name>A0A318KS40_9FIRM</name>
<dbReference type="STRING" id="1034346.GCA_000313565_03047"/>
<keyword evidence="2" id="KW-1185">Reference proteome</keyword>
<accession>A0A318KS40</accession>
<gene>
    <name evidence="1" type="ORF">DES51_1076</name>
</gene>
<comment type="caution">
    <text evidence="1">The sequence shown here is derived from an EMBL/GenBank/DDBJ whole genome shotgun (WGS) entry which is preliminary data.</text>
</comment>
<evidence type="ECO:0000313" key="2">
    <source>
        <dbReference type="Proteomes" id="UP000247612"/>
    </source>
</evidence>
<dbReference type="EMBL" id="QJKH01000007">
    <property type="protein sequence ID" value="PXX78466.1"/>
    <property type="molecule type" value="Genomic_DNA"/>
</dbReference>
<dbReference type="OrthoDB" id="9877975at2"/>
<proteinExistence type="predicted"/>
<dbReference type="RefSeq" id="WP_022939324.1">
    <property type="nucleotide sequence ID" value="NZ_CABKRQ010000008.1"/>
</dbReference>
<reference evidence="1 2" key="1">
    <citation type="submission" date="2018-05" db="EMBL/GenBank/DDBJ databases">
        <title>Genomic Encyclopedia of Type Strains, Phase IV (KMG-IV): sequencing the most valuable type-strain genomes for metagenomic binning, comparative biology and taxonomic classification.</title>
        <authorList>
            <person name="Goeker M."/>
        </authorList>
    </citation>
    <scope>NUCLEOTIDE SEQUENCE [LARGE SCALE GENOMIC DNA]</scope>
    <source>
        <strain evidence="1 2">JC118</strain>
    </source>
</reference>
<organism evidence="1 2">
    <name type="scientific">Dielma fastidiosa</name>
    <dbReference type="NCBI Taxonomy" id="1034346"/>
    <lineage>
        <taxon>Bacteria</taxon>
        <taxon>Bacillati</taxon>
        <taxon>Bacillota</taxon>
        <taxon>Erysipelotrichia</taxon>
        <taxon>Erysipelotrichales</taxon>
        <taxon>Erysipelotrichaceae</taxon>
        <taxon>Dielma</taxon>
    </lineage>
</organism>
<sequence length="79" mass="8815">MEILTILTTVAVGAAFLFAYRKGLRDGLALNKSEVKTALEPLFKPPKLKRETKEQQRAKLIAQNIENYKGTAEGQVKVK</sequence>
<dbReference type="Proteomes" id="UP000247612">
    <property type="component" value="Unassembled WGS sequence"/>
</dbReference>
<evidence type="ECO:0000313" key="1">
    <source>
        <dbReference type="EMBL" id="PXX78466.1"/>
    </source>
</evidence>
<protein>
    <submittedName>
        <fullName evidence="1">Uncharacterized protein</fullName>
    </submittedName>
</protein>